<feature type="non-terminal residue" evidence="5">
    <location>
        <position position="1"/>
    </location>
</feature>
<proteinExistence type="predicted"/>
<sequence length="272" mass="28938">ASCLPDNAYFQEWDFKNALPGYERMMTVSQGLTWSVNSATAAQAAMLDLCDIRDAASRMGVHRAVDGKELDVTTPSFIIGGQEVAPMTMAAAFATFANDGEYCEPIALTSVKDARGNKYKVPKQNCEQAIAPEVAAAVSVPLTNLVNSNQGNLRPIGVPAAAKTGTTDLSEQTWTVGYTKGISTASWVGNWTSNTSMNGVAINGVAREYVDGSTIAGAQWTEYMRAVAPLYETGSFGSAGSLMGSPPAQQQQQQQQQQQPDTGSDDEEDDDD</sequence>
<accession>A0ABX1JJA1</accession>
<comment type="caution">
    <text evidence="5">The sequence shown here is derived from an EMBL/GenBank/DDBJ whole genome shotgun (WGS) entry which is preliminary data.</text>
</comment>
<keyword evidence="6" id="KW-1185">Reference proteome</keyword>
<feature type="compositionally biased region" description="Acidic residues" evidence="3">
    <location>
        <begin position="263"/>
        <end position="272"/>
    </location>
</feature>
<dbReference type="EMBL" id="JAAZSR010000015">
    <property type="protein sequence ID" value="NKX49407.1"/>
    <property type="molecule type" value="Genomic_DNA"/>
</dbReference>
<dbReference type="InterPro" id="IPR050396">
    <property type="entry name" value="Glycosyltr_51/Transpeptidase"/>
</dbReference>
<feature type="domain" description="Penicillin-binding protein transpeptidase" evidence="4">
    <location>
        <begin position="8"/>
        <end position="181"/>
    </location>
</feature>
<dbReference type="SUPFAM" id="SSF56601">
    <property type="entry name" value="beta-lactamase/transpeptidase-like"/>
    <property type="match status" value="1"/>
</dbReference>
<feature type="compositionally biased region" description="Low complexity" evidence="3">
    <location>
        <begin position="249"/>
        <end position="259"/>
    </location>
</feature>
<name>A0ABX1JJA1_9MICC</name>
<reference evidence="5 6" key="1">
    <citation type="submission" date="2020-04" db="EMBL/GenBank/DDBJ databases">
        <authorList>
            <person name="Liu S."/>
        </authorList>
    </citation>
    <scope>NUCLEOTIDE SEQUENCE [LARGE SCALE GENOMIC DNA]</scope>
    <source>
        <strain evidence="5 6">CGMCC 1.15091</strain>
    </source>
</reference>
<evidence type="ECO:0000313" key="5">
    <source>
        <dbReference type="EMBL" id="NKX49407.1"/>
    </source>
</evidence>
<keyword evidence="1" id="KW-0328">Glycosyltransferase</keyword>
<gene>
    <name evidence="5" type="ORF">HER39_02190</name>
</gene>
<dbReference type="InterPro" id="IPR001460">
    <property type="entry name" value="PCN-bd_Tpept"/>
</dbReference>
<evidence type="ECO:0000256" key="1">
    <source>
        <dbReference type="ARBA" id="ARBA00022676"/>
    </source>
</evidence>
<evidence type="ECO:0000259" key="4">
    <source>
        <dbReference type="Pfam" id="PF00905"/>
    </source>
</evidence>
<keyword evidence="2" id="KW-0808">Transferase</keyword>
<dbReference type="Proteomes" id="UP000523795">
    <property type="component" value="Unassembled WGS sequence"/>
</dbReference>
<evidence type="ECO:0000256" key="2">
    <source>
        <dbReference type="ARBA" id="ARBA00022679"/>
    </source>
</evidence>
<dbReference type="PANTHER" id="PTHR32282">
    <property type="entry name" value="BINDING PROTEIN TRANSPEPTIDASE, PUTATIVE-RELATED"/>
    <property type="match status" value="1"/>
</dbReference>
<dbReference type="Pfam" id="PF00905">
    <property type="entry name" value="Transpeptidase"/>
    <property type="match status" value="1"/>
</dbReference>
<organism evidence="5 6">
    <name type="scientific">Arthrobacter deserti</name>
    <dbReference type="NCBI Taxonomy" id="1742687"/>
    <lineage>
        <taxon>Bacteria</taxon>
        <taxon>Bacillati</taxon>
        <taxon>Actinomycetota</taxon>
        <taxon>Actinomycetes</taxon>
        <taxon>Micrococcales</taxon>
        <taxon>Micrococcaceae</taxon>
        <taxon>Arthrobacter</taxon>
    </lineage>
</organism>
<evidence type="ECO:0000313" key="6">
    <source>
        <dbReference type="Proteomes" id="UP000523795"/>
    </source>
</evidence>
<protein>
    <submittedName>
        <fullName evidence="5">Penicillin-binding protein</fullName>
    </submittedName>
</protein>
<dbReference type="InterPro" id="IPR012338">
    <property type="entry name" value="Beta-lactam/transpept-like"/>
</dbReference>
<dbReference type="PANTHER" id="PTHR32282:SF33">
    <property type="entry name" value="PEPTIDOGLYCAN GLYCOSYLTRANSFERASE"/>
    <property type="match status" value="1"/>
</dbReference>
<evidence type="ECO:0000256" key="3">
    <source>
        <dbReference type="SAM" id="MobiDB-lite"/>
    </source>
</evidence>
<dbReference type="Gene3D" id="3.40.710.10">
    <property type="entry name" value="DD-peptidase/beta-lactamase superfamily"/>
    <property type="match status" value="1"/>
</dbReference>
<feature type="region of interest" description="Disordered" evidence="3">
    <location>
        <begin position="237"/>
        <end position="272"/>
    </location>
</feature>